<dbReference type="InterPro" id="IPR027417">
    <property type="entry name" value="P-loop_NTPase"/>
</dbReference>
<dbReference type="GO" id="GO:0005634">
    <property type="term" value="C:nucleus"/>
    <property type="evidence" value="ECO:0007669"/>
    <property type="project" value="UniProtKB-SubCell"/>
</dbReference>
<evidence type="ECO:0000256" key="5">
    <source>
        <dbReference type="ARBA" id="ARBA00022801"/>
    </source>
</evidence>
<proteinExistence type="inferred from homology"/>
<dbReference type="Gene3D" id="3.40.50.300">
    <property type="entry name" value="P-loop containing nucleotide triphosphate hydrolases"/>
    <property type="match status" value="1"/>
</dbReference>
<keyword evidence="2 7" id="KW-0963">Cytoplasm</keyword>
<dbReference type="AlphaFoldDB" id="A0A427Y1M3"/>
<evidence type="ECO:0000256" key="3">
    <source>
        <dbReference type="ARBA" id="ARBA00022553"/>
    </source>
</evidence>
<accession>A0A427Y1M3</accession>
<dbReference type="PANTHER" id="PTHR21231">
    <property type="entry name" value="XPA-BINDING PROTEIN 1-RELATED"/>
    <property type="match status" value="1"/>
</dbReference>
<dbReference type="GO" id="GO:0003924">
    <property type="term" value="F:GTPase activity"/>
    <property type="evidence" value="ECO:0007669"/>
    <property type="project" value="InterPro"/>
</dbReference>
<evidence type="ECO:0000313" key="9">
    <source>
        <dbReference type="EMBL" id="RSH85056.1"/>
    </source>
</evidence>
<comment type="similarity">
    <text evidence="1 7">Belongs to the GPN-loop GTPase family.</text>
</comment>
<feature type="compositionally biased region" description="Acidic residues" evidence="8">
    <location>
        <begin position="375"/>
        <end position="400"/>
    </location>
</feature>
<reference evidence="9 10" key="1">
    <citation type="submission" date="2018-11" db="EMBL/GenBank/DDBJ databases">
        <title>Genome sequence of Apiotrichum porosum DSM 27194.</title>
        <authorList>
            <person name="Aliyu H."/>
            <person name="Gorte O."/>
            <person name="Ochsenreither K."/>
        </authorList>
    </citation>
    <scope>NUCLEOTIDE SEQUENCE [LARGE SCALE GENOMIC DNA]</scope>
    <source>
        <strain evidence="9 10">DSM 27194</strain>
    </source>
</reference>
<dbReference type="FunFam" id="3.40.50.300:FF:000579">
    <property type="entry name" value="GPN-loop GTPase"/>
    <property type="match status" value="1"/>
</dbReference>
<keyword evidence="3" id="KW-0597">Phosphoprotein</keyword>
<evidence type="ECO:0000256" key="4">
    <source>
        <dbReference type="ARBA" id="ARBA00022741"/>
    </source>
</evidence>
<feature type="region of interest" description="Disordered" evidence="8">
    <location>
        <begin position="325"/>
        <end position="418"/>
    </location>
</feature>
<gene>
    <name evidence="9" type="ORF">EHS24_006645</name>
</gene>
<dbReference type="GO" id="GO:0005525">
    <property type="term" value="F:GTP binding"/>
    <property type="evidence" value="ECO:0007669"/>
    <property type="project" value="UniProtKB-KW"/>
</dbReference>
<comment type="function">
    <text evidence="7">Small GTPase required for proper nuclear import of RNA polymerase II (RNAPII). May act at an RNAP assembly step prior to nuclear import.</text>
</comment>
<feature type="region of interest" description="Disordered" evidence="8">
    <location>
        <begin position="1"/>
        <end position="35"/>
    </location>
</feature>
<dbReference type="CDD" id="cd17870">
    <property type="entry name" value="GPN1"/>
    <property type="match status" value="1"/>
</dbReference>
<evidence type="ECO:0000256" key="1">
    <source>
        <dbReference type="ARBA" id="ARBA00005290"/>
    </source>
</evidence>
<keyword evidence="4 7" id="KW-0547">Nucleotide-binding</keyword>
<keyword evidence="5 7" id="KW-0378">Hydrolase</keyword>
<dbReference type="PANTHER" id="PTHR21231:SF8">
    <property type="entry name" value="GPN-LOOP GTPASE 1"/>
    <property type="match status" value="1"/>
</dbReference>
<feature type="compositionally biased region" description="Low complexity" evidence="8">
    <location>
        <begin position="334"/>
        <end position="344"/>
    </location>
</feature>
<dbReference type="SUPFAM" id="SSF52540">
    <property type="entry name" value="P-loop containing nucleoside triphosphate hydrolases"/>
    <property type="match status" value="1"/>
</dbReference>
<dbReference type="GeneID" id="39591188"/>
<organism evidence="9 10">
    <name type="scientific">Apiotrichum porosum</name>
    <dbReference type="NCBI Taxonomy" id="105984"/>
    <lineage>
        <taxon>Eukaryota</taxon>
        <taxon>Fungi</taxon>
        <taxon>Dikarya</taxon>
        <taxon>Basidiomycota</taxon>
        <taxon>Agaricomycotina</taxon>
        <taxon>Tremellomycetes</taxon>
        <taxon>Trichosporonales</taxon>
        <taxon>Trichosporonaceae</taxon>
        <taxon>Apiotrichum</taxon>
    </lineage>
</organism>
<dbReference type="PRINTS" id="PR00449">
    <property type="entry name" value="RASTRNSFRMNG"/>
</dbReference>
<dbReference type="InterPro" id="IPR004130">
    <property type="entry name" value="Gpn"/>
</dbReference>
<dbReference type="InterPro" id="IPR030230">
    <property type="entry name" value="Gpn1/Npa3/XAB1"/>
</dbReference>
<evidence type="ECO:0000313" key="10">
    <source>
        <dbReference type="Proteomes" id="UP000279236"/>
    </source>
</evidence>
<dbReference type="RefSeq" id="XP_028478504.1">
    <property type="nucleotide sequence ID" value="XM_028622052.1"/>
</dbReference>
<keyword evidence="6 7" id="KW-0342">GTP-binding</keyword>
<dbReference type="EC" id="3.6.5.-" evidence="7"/>
<feature type="compositionally biased region" description="Basic and acidic residues" evidence="8">
    <location>
        <begin position="358"/>
        <end position="374"/>
    </location>
</feature>
<protein>
    <recommendedName>
        <fullName evidence="7">GPN-loop GTPase</fullName>
        <ecNumber evidence="7">3.6.5.-</ecNumber>
    </recommendedName>
</protein>
<keyword evidence="10" id="KW-1185">Reference proteome</keyword>
<evidence type="ECO:0000256" key="2">
    <source>
        <dbReference type="ARBA" id="ARBA00022490"/>
    </source>
</evidence>
<dbReference type="OrthoDB" id="243313at2759"/>
<comment type="caution">
    <text evidence="9">The sequence shown here is derived from an EMBL/GenBank/DDBJ whole genome shotgun (WGS) entry which is preliminary data.</text>
</comment>
<evidence type="ECO:0000256" key="6">
    <source>
        <dbReference type="ARBA" id="ARBA00023134"/>
    </source>
</evidence>
<dbReference type="EMBL" id="RSCE01000003">
    <property type="protein sequence ID" value="RSH85056.1"/>
    <property type="molecule type" value="Genomic_DNA"/>
</dbReference>
<evidence type="ECO:0000256" key="8">
    <source>
        <dbReference type="SAM" id="MobiDB-lite"/>
    </source>
</evidence>
<dbReference type="Proteomes" id="UP000279236">
    <property type="component" value="Unassembled WGS sequence"/>
</dbReference>
<evidence type="ECO:0000256" key="7">
    <source>
        <dbReference type="RuleBase" id="RU365059"/>
    </source>
</evidence>
<comment type="subunit">
    <text evidence="7">Binds to RNA polymerase II.</text>
</comment>
<dbReference type="GO" id="GO:0005737">
    <property type="term" value="C:cytoplasm"/>
    <property type="evidence" value="ECO:0007669"/>
    <property type="project" value="UniProtKB-SubCell"/>
</dbReference>
<comment type="subcellular location">
    <subcellularLocation>
        <location evidence="7">Cytoplasm</location>
    </subcellularLocation>
    <subcellularLocation>
        <location evidence="7">Nucleus</location>
    </subcellularLocation>
</comment>
<sequence>MADTAAPPAPSQQPTPQASQPAESSTSAGKAPAGAGEKEPVVVLVIGMAGSGKTTLMQRFNSYLHSKDTPPYILNLDPAVSHMPYAANIDIRDTVDYKEVMTQYNLGPNGGIMTALNLFTTKFDQVLGFVEKRAQDVDYVLVDTPGQIEIFTWSASGAIITDAIASSLPTVVAYVIDTPRTTSPATFMSNMLYACSILYKTRLPFILVFNKVDVEPHDFALEWMEDFEKFQAALAERGRDENGENYMNSLMGSMCLVLEEFYNSLRAVGVSAMTGQGMKEFFAAVDDAHKEYNTDYKPELERVRAEREAKAEAAKDANLERMLRDMGMSGGGKSASSAPTTSAGEDPTATNPFGPFPRNDREDAYLDNEDNHYDSEDERIEAQMEFEEEADDHPELDAQDVEVSFGGNRSDLSFPAPQ</sequence>
<feature type="compositionally biased region" description="Low complexity" evidence="8">
    <location>
        <begin position="14"/>
        <end position="35"/>
    </location>
</feature>
<dbReference type="STRING" id="105984.A0A427Y1M3"/>
<name>A0A427Y1M3_9TREE</name>
<dbReference type="Pfam" id="PF03029">
    <property type="entry name" value="ATP_bind_1"/>
    <property type="match status" value="1"/>
</dbReference>